<comment type="similarity">
    <text evidence="2">Belongs to the GSP M family.</text>
</comment>
<dbReference type="AlphaFoldDB" id="A0A2V4KJ24"/>
<evidence type="ECO:0000256" key="1">
    <source>
        <dbReference type="ARBA" id="ARBA00004377"/>
    </source>
</evidence>
<keyword evidence="5" id="KW-0997">Cell inner membrane</keyword>
<comment type="subcellular location">
    <subcellularLocation>
        <location evidence="1">Cell inner membrane</location>
        <topology evidence="1">Single-pass membrane protein</topology>
    </subcellularLocation>
</comment>
<gene>
    <name evidence="10" type="ORF">DMO17_18750</name>
</gene>
<evidence type="ECO:0000256" key="4">
    <source>
        <dbReference type="ARBA" id="ARBA00022475"/>
    </source>
</evidence>
<evidence type="ECO:0000256" key="2">
    <source>
        <dbReference type="ARBA" id="ARBA00010637"/>
    </source>
</evidence>
<keyword evidence="6" id="KW-0812">Transmembrane</keyword>
<dbReference type="RefSeq" id="WP_110684002.1">
    <property type="nucleotide sequence ID" value="NZ_QJRX01000011.1"/>
</dbReference>
<dbReference type="Pfam" id="PF04612">
    <property type="entry name" value="T2SSM"/>
    <property type="match status" value="1"/>
</dbReference>
<dbReference type="GO" id="GO:0015627">
    <property type="term" value="C:type II protein secretion system complex"/>
    <property type="evidence" value="ECO:0007669"/>
    <property type="project" value="InterPro"/>
</dbReference>
<reference evidence="10 11" key="1">
    <citation type="submission" date="2018-06" db="EMBL/GenBank/DDBJ databases">
        <title>Pseudomonas diversity within urban Lake Michigan freshwaters.</title>
        <authorList>
            <person name="Batrich M."/>
            <person name="Hatzopoulos T."/>
            <person name="Putonti C."/>
        </authorList>
    </citation>
    <scope>NUCLEOTIDE SEQUENCE [LARGE SCALE GENOMIC DNA]</scope>
    <source>
        <strain evidence="10 11">MB-090714</strain>
    </source>
</reference>
<dbReference type="InterPro" id="IPR007690">
    <property type="entry name" value="T2SS_GspM"/>
</dbReference>
<dbReference type="Proteomes" id="UP000248146">
    <property type="component" value="Unassembled WGS sequence"/>
</dbReference>
<dbReference type="OrthoDB" id="6624834at2"/>
<keyword evidence="7" id="KW-0653">Protein transport</keyword>
<dbReference type="SUPFAM" id="SSF103054">
    <property type="entry name" value="General secretion pathway protein M, EpsM"/>
    <property type="match status" value="1"/>
</dbReference>
<keyword evidence="9" id="KW-0472">Membrane</keyword>
<name>A0A2V4KJ24_AQUAC</name>
<proteinExistence type="inferred from homology"/>
<evidence type="ECO:0000256" key="8">
    <source>
        <dbReference type="ARBA" id="ARBA00022989"/>
    </source>
</evidence>
<dbReference type="EMBL" id="QJRX01000011">
    <property type="protein sequence ID" value="PYC20238.1"/>
    <property type="molecule type" value="Genomic_DNA"/>
</dbReference>
<evidence type="ECO:0000256" key="3">
    <source>
        <dbReference type="ARBA" id="ARBA00022448"/>
    </source>
</evidence>
<evidence type="ECO:0000256" key="9">
    <source>
        <dbReference type="ARBA" id="ARBA00023136"/>
    </source>
</evidence>
<keyword evidence="3" id="KW-0813">Transport</keyword>
<evidence type="ECO:0000313" key="10">
    <source>
        <dbReference type="EMBL" id="PYC20238.1"/>
    </source>
</evidence>
<organism evidence="10 11">
    <name type="scientific">Aquipseudomonas alcaligenes</name>
    <name type="common">Pseudomonas alcaligenes</name>
    <dbReference type="NCBI Taxonomy" id="43263"/>
    <lineage>
        <taxon>Bacteria</taxon>
        <taxon>Pseudomonadati</taxon>
        <taxon>Pseudomonadota</taxon>
        <taxon>Gammaproteobacteria</taxon>
        <taxon>Pseudomonadales</taxon>
        <taxon>Pseudomonadaceae</taxon>
        <taxon>Aquipseudomonas</taxon>
    </lineage>
</organism>
<comment type="caution">
    <text evidence="10">The sequence shown here is derived from an EMBL/GenBank/DDBJ whole genome shotgun (WGS) entry which is preliminary data.</text>
</comment>
<evidence type="ECO:0000256" key="6">
    <source>
        <dbReference type="ARBA" id="ARBA00022692"/>
    </source>
</evidence>
<dbReference type="GO" id="GO:0005886">
    <property type="term" value="C:plasma membrane"/>
    <property type="evidence" value="ECO:0007669"/>
    <property type="project" value="UniProtKB-SubCell"/>
</dbReference>
<protein>
    <recommendedName>
        <fullName evidence="12">General secretion pathway protein M</fullName>
    </recommendedName>
</protein>
<sequence>MRSKLQQLRLALHAKWINLPGPHRRILAPVGLLALLLLAHSAIWSPVERQKELAALHLKSQQELHDYLRRHAAQIAASQSEPSLPPSALHGLVTRSATTQGLSIDSLDQANDGALRLNIRGPFDRLLQWLNHVESHGARIEEAQIAKNAEGGLVGEFRLIP</sequence>
<evidence type="ECO:0000313" key="11">
    <source>
        <dbReference type="Proteomes" id="UP000248146"/>
    </source>
</evidence>
<accession>A0A2V4KJ24</accession>
<keyword evidence="4" id="KW-1003">Cell membrane</keyword>
<dbReference type="InterPro" id="IPR023229">
    <property type="entry name" value="T2SS_M_periplasmic_sf"/>
</dbReference>
<evidence type="ECO:0000256" key="5">
    <source>
        <dbReference type="ARBA" id="ARBA00022519"/>
    </source>
</evidence>
<dbReference type="Gene3D" id="3.30.1360.100">
    <property type="entry name" value="General secretion pathway protein M, EpsM"/>
    <property type="match status" value="1"/>
</dbReference>
<dbReference type="GO" id="GO:0015628">
    <property type="term" value="P:protein secretion by the type II secretion system"/>
    <property type="evidence" value="ECO:0007669"/>
    <property type="project" value="InterPro"/>
</dbReference>
<keyword evidence="8" id="KW-1133">Transmembrane helix</keyword>
<evidence type="ECO:0008006" key="12">
    <source>
        <dbReference type="Google" id="ProtNLM"/>
    </source>
</evidence>
<evidence type="ECO:0000256" key="7">
    <source>
        <dbReference type="ARBA" id="ARBA00022927"/>
    </source>
</evidence>